<keyword evidence="1" id="KW-1133">Transmembrane helix</keyword>
<sequence length="48" mass="4701">MYSFFDLGGTAGARIAAGLTASIITVVLMAVAIVPASPATPFFAGALA</sequence>
<reference evidence="2 3" key="1">
    <citation type="submission" date="2020-09" db="EMBL/GenBank/DDBJ databases">
        <authorList>
            <person name="Yoon J.-W."/>
        </authorList>
    </citation>
    <scope>NUCLEOTIDE SEQUENCE [LARGE SCALE GENOMIC DNA]</scope>
    <source>
        <strain evidence="2 3">KMU-140</strain>
    </source>
</reference>
<keyword evidence="1" id="KW-0472">Membrane</keyword>
<keyword evidence="3" id="KW-1185">Reference proteome</keyword>
<organism evidence="2 3">
    <name type="scientific">Erythrobacter rubeus</name>
    <dbReference type="NCBI Taxonomy" id="2760803"/>
    <lineage>
        <taxon>Bacteria</taxon>
        <taxon>Pseudomonadati</taxon>
        <taxon>Pseudomonadota</taxon>
        <taxon>Alphaproteobacteria</taxon>
        <taxon>Sphingomonadales</taxon>
        <taxon>Erythrobacteraceae</taxon>
        <taxon>Erythrobacter/Porphyrobacter group</taxon>
        <taxon>Erythrobacter</taxon>
    </lineage>
</organism>
<proteinExistence type="predicted"/>
<feature type="transmembrane region" description="Helical" evidence="1">
    <location>
        <begin position="12"/>
        <end position="34"/>
    </location>
</feature>
<evidence type="ECO:0000313" key="2">
    <source>
        <dbReference type="EMBL" id="MBD2841259.1"/>
    </source>
</evidence>
<comment type="caution">
    <text evidence="2">The sequence shown here is derived from an EMBL/GenBank/DDBJ whole genome shotgun (WGS) entry which is preliminary data.</text>
</comment>
<name>A0ABR8KNA5_9SPHN</name>
<evidence type="ECO:0000256" key="1">
    <source>
        <dbReference type="SAM" id="Phobius"/>
    </source>
</evidence>
<protein>
    <submittedName>
        <fullName evidence="2">Uncharacterized protein</fullName>
    </submittedName>
</protein>
<dbReference type="EMBL" id="JACXLC010000001">
    <property type="protein sequence ID" value="MBD2841259.1"/>
    <property type="molecule type" value="Genomic_DNA"/>
</dbReference>
<keyword evidence="1" id="KW-0812">Transmembrane</keyword>
<gene>
    <name evidence="2" type="ORF">IB285_03195</name>
</gene>
<dbReference type="RefSeq" id="WP_190786816.1">
    <property type="nucleotide sequence ID" value="NZ_JACXLC010000001.1"/>
</dbReference>
<accession>A0ABR8KNA5</accession>
<dbReference type="Proteomes" id="UP000635384">
    <property type="component" value="Unassembled WGS sequence"/>
</dbReference>
<evidence type="ECO:0000313" key="3">
    <source>
        <dbReference type="Proteomes" id="UP000635384"/>
    </source>
</evidence>